<feature type="domain" description="DUF7779" evidence="4">
    <location>
        <begin position="584"/>
        <end position="667"/>
    </location>
</feature>
<dbReference type="NCBIfam" id="NF040586">
    <property type="entry name" value="FxSxx_TPR"/>
    <property type="match status" value="1"/>
</dbReference>
<evidence type="ECO:0000256" key="1">
    <source>
        <dbReference type="PROSITE-ProRule" id="PRU00339"/>
    </source>
</evidence>
<dbReference type="InterPro" id="IPR029052">
    <property type="entry name" value="Metallo-depent_PP-like"/>
</dbReference>
<dbReference type="PROSITE" id="PS50005">
    <property type="entry name" value="TPR"/>
    <property type="match status" value="3"/>
</dbReference>
<dbReference type="InterPro" id="IPR019734">
    <property type="entry name" value="TPR_rpt"/>
</dbReference>
<keyword evidence="6" id="KW-1185">Reference proteome</keyword>
<dbReference type="SUPFAM" id="SSF56300">
    <property type="entry name" value="Metallo-dependent phosphatases"/>
    <property type="match status" value="1"/>
</dbReference>
<dbReference type="InterPro" id="IPR027417">
    <property type="entry name" value="P-loop_NTPase"/>
</dbReference>
<dbReference type="SMART" id="SM00028">
    <property type="entry name" value="TPR"/>
    <property type="match status" value="8"/>
</dbReference>
<proteinExistence type="predicted"/>
<dbReference type="Gene3D" id="3.60.21.10">
    <property type="match status" value="1"/>
</dbReference>
<feature type="repeat" description="TPR" evidence="1">
    <location>
        <begin position="1004"/>
        <end position="1037"/>
    </location>
</feature>
<evidence type="ECO:0000313" key="6">
    <source>
        <dbReference type="Proteomes" id="UP001596105"/>
    </source>
</evidence>
<dbReference type="RefSeq" id="WP_209745887.1">
    <property type="nucleotide sequence ID" value="NZ_JBHSMH010000101.1"/>
</dbReference>
<dbReference type="Pfam" id="PF25000">
    <property type="entry name" value="DUF7779"/>
    <property type="match status" value="1"/>
</dbReference>
<feature type="repeat" description="TPR" evidence="1">
    <location>
        <begin position="880"/>
        <end position="913"/>
    </location>
</feature>
<dbReference type="Pfam" id="PF00149">
    <property type="entry name" value="Metallophos"/>
    <property type="match status" value="1"/>
</dbReference>
<dbReference type="InterPro" id="IPR011990">
    <property type="entry name" value="TPR-like_helical_dom_sf"/>
</dbReference>
<dbReference type="InterPro" id="IPR002182">
    <property type="entry name" value="NB-ARC"/>
</dbReference>
<dbReference type="PANTHER" id="PTHR47691">
    <property type="entry name" value="REGULATOR-RELATED"/>
    <property type="match status" value="1"/>
</dbReference>
<evidence type="ECO:0000259" key="2">
    <source>
        <dbReference type="Pfam" id="PF00149"/>
    </source>
</evidence>
<evidence type="ECO:0000259" key="3">
    <source>
        <dbReference type="Pfam" id="PF00931"/>
    </source>
</evidence>
<sequence>MEFVNVLHLSDLHFDMESPKEPTFLAKRYNALSGISRLLQELPVRERPNLVVVSGDITWQGKPSGFEKAAKWLKSILALLGLDDSRLVVCAGNHDLERGKTLGMNPPQSSEDADLWLSYENLTNFTRPFDSFNTFCADFPVTPLSTGMGHSYLTGVREICGLRIIVLNSAWFCRGREDRSKLWLGLPQMQFLQAQALLANKEDYDQSLLTLAVVHHPKEWFHDADQRTYPDRPGSYPYLAERSHLILSGHVHASPERPDHINDKAFVICGGASYAGSGYRNSFAIVRINVQERSFTQIPYEYDPRAEEWERRKSHSFFLTEPSPIEVPVLPTNPIYSRLFHVPFRQHPNFTGRDQEMEELRAKLTSGKFVSLVQTISGLGGIGKTQLAVEYAYKYMDEYQLVWWIRAEDHSTILSDMEMICRKLYLPVTDTKDETNSIVRLLHGWLQKHSNWLLIFDNADNEAELYPYIPTQHQGNVLITSRNPNWEQTITLDVWKRPHSVGFLLKRTGLDDEATAARIAEELGNLPLALEQASAYIRQTRISMKDYLERFQSYTKEMIARGRPFNDQLTVSATWNISFEAVQQKIPASREFIRFCSFLAGDSIPKSMFIYDGKVVEGWTDKILTLMDLDDIVAEFLRFSLIQAKENHFSIHRLVQAVVRDELTHEERVYYVRFAVRELEKLTYSLNGISFDPQYVPHLSSVVQYAENLEVDMESFLHLKERIFTYYMATDQYKLCEDQSSGLLELVFRFYGDRNPKTAIWLHTIGILYYRIGNPVKAQEHIEQALANDEIHPANKANFLNSLASVERMLSQLDKAKRYIDQALKTYQLYVSEADEQYLTLLNTLGYISHEMGLHEEAESHYKKVIEVGYKNGNSEELIATALGNIGQLYVDKGEFEKSIGYFLRAIEISQSLQDKSLLTRQYNNLGLSYYYLTEYDKALRYFKKALRLRKDLYNEYSFFTAVIYNNIALIHSNEGDYVEAERSYKKVLDIYRFLKLDQSLDAAACYLNLGRLYQHLNQFNLAQEHMEMALALDRQLLVEPHMEIVKDLTCLAMLYVDKREPDQAIEVSNQCKSMIEALGQTNRLEYSSNICAISLAYLIKGQIDLSKKLFEQSMRLIVRDFSLQHENSYSYISNYTALLKIKGVYKRELHWFRKLIRSLEES</sequence>
<dbReference type="InterPro" id="IPR056681">
    <property type="entry name" value="DUF7779"/>
</dbReference>
<dbReference type="Pfam" id="PF13424">
    <property type="entry name" value="TPR_12"/>
    <property type="match status" value="4"/>
</dbReference>
<accession>A0ABW0M0M6</accession>
<gene>
    <name evidence="5" type="primary">fxsT</name>
    <name evidence="5" type="ORF">ACFPPD_23050</name>
</gene>
<dbReference type="EMBL" id="JBHSMH010000101">
    <property type="protein sequence ID" value="MFC5471558.1"/>
    <property type="molecule type" value="Genomic_DNA"/>
</dbReference>
<dbReference type="Gene3D" id="3.40.50.300">
    <property type="entry name" value="P-loop containing nucleotide triphosphate hydrolases"/>
    <property type="match status" value="1"/>
</dbReference>
<dbReference type="Pfam" id="PF00931">
    <property type="entry name" value="NB-ARC"/>
    <property type="match status" value="1"/>
</dbReference>
<feature type="domain" description="Calcineurin-like phosphoesterase" evidence="2">
    <location>
        <begin position="5"/>
        <end position="253"/>
    </location>
</feature>
<keyword evidence="1" id="KW-0802">TPR repeat</keyword>
<feature type="repeat" description="TPR" evidence="1">
    <location>
        <begin position="920"/>
        <end position="953"/>
    </location>
</feature>
<organism evidence="5 6">
    <name type="scientific">Cohnella suwonensis</name>
    <dbReference type="NCBI Taxonomy" id="696072"/>
    <lineage>
        <taxon>Bacteria</taxon>
        <taxon>Bacillati</taxon>
        <taxon>Bacillota</taxon>
        <taxon>Bacilli</taxon>
        <taxon>Bacillales</taxon>
        <taxon>Paenibacillaceae</taxon>
        <taxon>Cohnella</taxon>
    </lineage>
</organism>
<dbReference type="Proteomes" id="UP001596105">
    <property type="component" value="Unassembled WGS sequence"/>
</dbReference>
<comment type="caution">
    <text evidence="5">The sequence shown here is derived from an EMBL/GenBank/DDBJ whole genome shotgun (WGS) entry which is preliminary data.</text>
</comment>
<dbReference type="InterPro" id="IPR004843">
    <property type="entry name" value="Calcineurin-like_PHP"/>
</dbReference>
<dbReference type="Gene3D" id="1.25.40.10">
    <property type="entry name" value="Tetratricopeptide repeat domain"/>
    <property type="match status" value="3"/>
</dbReference>
<dbReference type="PANTHER" id="PTHR47691:SF3">
    <property type="entry name" value="HTH-TYPE TRANSCRIPTIONAL REGULATOR RV0890C-RELATED"/>
    <property type="match status" value="1"/>
</dbReference>
<feature type="domain" description="NB-ARC" evidence="3">
    <location>
        <begin position="354"/>
        <end position="485"/>
    </location>
</feature>
<reference evidence="6" key="1">
    <citation type="journal article" date="2019" name="Int. J. Syst. Evol. Microbiol.">
        <title>The Global Catalogue of Microorganisms (GCM) 10K type strain sequencing project: providing services to taxonomists for standard genome sequencing and annotation.</title>
        <authorList>
            <consortium name="The Broad Institute Genomics Platform"/>
            <consortium name="The Broad Institute Genome Sequencing Center for Infectious Disease"/>
            <person name="Wu L."/>
            <person name="Ma J."/>
        </authorList>
    </citation>
    <scope>NUCLEOTIDE SEQUENCE [LARGE SCALE GENOMIC DNA]</scope>
    <source>
        <strain evidence="6">CCUG 57113</strain>
    </source>
</reference>
<name>A0ABW0M0M6_9BACL</name>
<evidence type="ECO:0000313" key="5">
    <source>
        <dbReference type="EMBL" id="MFC5471558.1"/>
    </source>
</evidence>
<dbReference type="PROSITE" id="PS50293">
    <property type="entry name" value="TPR_REGION"/>
    <property type="match status" value="1"/>
</dbReference>
<evidence type="ECO:0000259" key="4">
    <source>
        <dbReference type="Pfam" id="PF25000"/>
    </source>
</evidence>
<dbReference type="SUPFAM" id="SSF52540">
    <property type="entry name" value="P-loop containing nucleoside triphosphate hydrolases"/>
    <property type="match status" value="1"/>
</dbReference>
<dbReference type="SUPFAM" id="SSF48452">
    <property type="entry name" value="TPR-like"/>
    <property type="match status" value="1"/>
</dbReference>
<dbReference type="SUPFAM" id="SSF81901">
    <property type="entry name" value="HCP-like"/>
    <property type="match status" value="1"/>
</dbReference>
<protein>
    <submittedName>
        <fullName evidence="5">FxSxx-COOH system tetratricopeptide repeat protein</fullName>
    </submittedName>
</protein>